<protein>
    <submittedName>
        <fullName evidence="6">Amine oxidase</fullName>
    </submittedName>
</protein>
<gene>
    <name evidence="6" type="ORF">FBR43_02630</name>
</gene>
<feature type="binding site" evidence="4">
    <location>
        <position position="393"/>
    </location>
    <ligand>
        <name>substrate</name>
    </ligand>
</feature>
<dbReference type="RefSeq" id="WP_136941659.1">
    <property type="nucleotide sequence ID" value="NZ_SWKR01000001.1"/>
</dbReference>
<evidence type="ECO:0000313" key="6">
    <source>
        <dbReference type="EMBL" id="TKD53240.1"/>
    </source>
</evidence>
<dbReference type="PANTHER" id="PTHR43563:SF1">
    <property type="entry name" value="AMINE OXIDASE [FLAVIN-CONTAINING] B"/>
    <property type="match status" value="1"/>
</dbReference>
<dbReference type="Gene3D" id="3.50.50.60">
    <property type="entry name" value="FAD/NAD(P)-binding domain"/>
    <property type="match status" value="1"/>
</dbReference>
<keyword evidence="3" id="KW-0560">Oxidoreductase</keyword>
<accession>A0A4U1LA04</accession>
<dbReference type="InterPro" id="IPR036188">
    <property type="entry name" value="FAD/NAD-bd_sf"/>
</dbReference>
<dbReference type="PRINTS" id="PR00757">
    <property type="entry name" value="AMINEOXDASEF"/>
</dbReference>
<evidence type="ECO:0000256" key="4">
    <source>
        <dbReference type="PIRSR" id="PIRSR601613-1"/>
    </source>
</evidence>
<comment type="caution">
    <text evidence="6">The sequence shown here is derived from an EMBL/GenBank/DDBJ whole genome shotgun (WGS) entry which is preliminary data.</text>
</comment>
<dbReference type="AlphaFoldDB" id="A0A4U1LA04"/>
<evidence type="ECO:0000313" key="7">
    <source>
        <dbReference type="Proteomes" id="UP000309138"/>
    </source>
</evidence>
<dbReference type="InterPro" id="IPR002937">
    <property type="entry name" value="Amino_oxidase"/>
</dbReference>
<dbReference type="Pfam" id="PF01593">
    <property type="entry name" value="Amino_oxidase"/>
    <property type="match status" value="1"/>
</dbReference>
<dbReference type="InterPro" id="IPR006311">
    <property type="entry name" value="TAT_signal"/>
</dbReference>
<keyword evidence="7" id="KW-1185">Reference proteome</keyword>
<evidence type="ECO:0000256" key="3">
    <source>
        <dbReference type="ARBA" id="ARBA00023002"/>
    </source>
</evidence>
<dbReference type="GO" id="GO:0016491">
    <property type="term" value="F:oxidoreductase activity"/>
    <property type="evidence" value="ECO:0007669"/>
    <property type="project" value="UniProtKB-KW"/>
</dbReference>
<evidence type="ECO:0000256" key="1">
    <source>
        <dbReference type="ARBA" id="ARBA00001974"/>
    </source>
</evidence>
<dbReference type="OrthoDB" id="337830at2"/>
<name>A0A4U1LA04_9SPHN</name>
<dbReference type="InterPro" id="IPR050703">
    <property type="entry name" value="Flavin_MAO"/>
</dbReference>
<dbReference type="InterPro" id="IPR001613">
    <property type="entry name" value="Flavin_amine_oxidase"/>
</dbReference>
<evidence type="ECO:0000256" key="2">
    <source>
        <dbReference type="ARBA" id="ARBA00005995"/>
    </source>
</evidence>
<dbReference type="Proteomes" id="UP000309138">
    <property type="component" value="Unassembled WGS sequence"/>
</dbReference>
<dbReference type="PROSITE" id="PS51318">
    <property type="entry name" value="TAT"/>
    <property type="match status" value="1"/>
</dbReference>
<evidence type="ECO:0000259" key="5">
    <source>
        <dbReference type="Pfam" id="PF01593"/>
    </source>
</evidence>
<comment type="similarity">
    <text evidence="2">Belongs to the flavin monoamine oxidase family.</text>
</comment>
<dbReference type="PANTHER" id="PTHR43563">
    <property type="entry name" value="AMINE OXIDASE"/>
    <property type="match status" value="1"/>
</dbReference>
<organism evidence="6 7">
    <name type="scientific">Sphingomonas baiyangensis</name>
    <dbReference type="NCBI Taxonomy" id="2572576"/>
    <lineage>
        <taxon>Bacteria</taxon>
        <taxon>Pseudomonadati</taxon>
        <taxon>Pseudomonadota</taxon>
        <taxon>Alphaproteobacteria</taxon>
        <taxon>Sphingomonadales</taxon>
        <taxon>Sphingomonadaceae</taxon>
        <taxon>Sphingomonas</taxon>
    </lineage>
</organism>
<proteinExistence type="inferred from homology"/>
<comment type="cofactor">
    <cofactor evidence="1">
        <name>FAD</name>
        <dbReference type="ChEBI" id="CHEBI:57692"/>
    </cofactor>
</comment>
<reference evidence="6 7" key="1">
    <citation type="submission" date="2019-04" db="EMBL/GenBank/DDBJ databases">
        <authorList>
            <person name="Yang Y."/>
            <person name="Wei D."/>
        </authorList>
    </citation>
    <scope>NUCLEOTIDE SEQUENCE [LARGE SCALE GENOMIC DNA]</scope>
    <source>
        <strain evidence="6 7">L-1-4w-11</strain>
    </source>
</reference>
<dbReference type="Gene3D" id="3.90.660.10">
    <property type="match status" value="1"/>
</dbReference>
<dbReference type="SUPFAM" id="SSF51905">
    <property type="entry name" value="FAD/NAD(P)-binding domain"/>
    <property type="match status" value="1"/>
</dbReference>
<sequence length="520" mass="54404">MRGSELLWRALGLARRANLAAAGEAAPVRGSAAPARRAVLKALGGAALVGAAPLPVRAIAADTRVAIIGGGIAGLAALMHLRDAGIDARLYEARNRLGGRIATRRLADGAVFEDGAQLVNSDHADLQALARRFGIALVDRKDSPHRSLVLANGRAVDEGALAEALRPIAAQIASDADRLDRDYAAVAAELDRLSVAAYLDRHAALLPEPWVRDLLAMSCRTEYGAEPHDATALELVFNLPTVGSERVEVLGGSDERYVIEGGSSRLIEAMAAGLGAAVHFGRRATRIERAGAGYRVAFLDGSEVMADRVIVAVPAPILRQLDLAVPLPALWRSYIAAAELGRNEKLHAVATQPAWADTIGRGGELWQTDAAAGYALGWDGSVAGTGSTAWTWFLGGDQAHAGSGEAAAFTGRAFAATADAALPGLAAAQTGPWRRTAWHRDALTLGAYSNFRPGQLTRFARLFWLESDDPAERQMAAAGGLVFAGEHLSDAWPGYMNGGAQTGRLAAETVLAAIGARRAA</sequence>
<dbReference type="Gene3D" id="1.10.405.10">
    <property type="entry name" value="Guanine Nucleotide Dissociation Inhibitor, domain 1"/>
    <property type="match status" value="1"/>
</dbReference>
<feature type="binding site" evidence="4">
    <location>
        <begin position="92"/>
        <end position="93"/>
    </location>
    <ligand>
        <name>FAD</name>
        <dbReference type="ChEBI" id="CHEBI:57692"/>
    </ligand>
</feature>
<feature type="domain" description="Amine oxidase" evidence="5">
    <location>
        <begin position="72"/>
        <end position="511"/>
    </location>
</feature>
<dbReference type="EMBL" id="SWKR01000001">
    <property type="protein sequence ID" value="TKD53240.1"/>
    <property type="molecule type" value="Genomic_DNA"/>
</dbReference>